<dbReference type="PANTHER" id="PTHR32278">
    <property type="entry name" value="F-BOX DOMAIN-CONTAINING PROTEIN"/>
    <property type="match status" value="1"/>
</dbReference>
<reference evidence="1" key="1">
    <citation type="journal article" date="2017" name="Nature">
        <title>The sunflower genome provides insights into oil metabolism, flowering and Asterid evolution.</title>
        <authorList>
            <person name="Badouin H."/>
            <person name="Gouzy J."/>
            <person name="Grassa C.J."/>
            <person name="Murat F."/>
            <person name="Staton S.E."/>
            <person name="Cottret L."/>
            <person name="Lelandais-Briere C."/>
            <person name="Owens G.L."/>
            <person name="Carrere S."/>
            <person name="Mayjonade B."/>
            <person name="Legrand L."/>
            <person name="Gill N."/>
            <person name="Kane N.C."/>
            <person name="Bowers J.E."/>
            <person name="Hubner S."/>
            <person name="Bellec A."/>
            <person name="Berard A."/>
            <person name="Berges H."/>
            <person name="Blanchet N."/>
            <person name="Boniface M.C."/>
            <person name="Brunel D."/>
            <person name="Catrice O."/>
            <person name="Chaidir N."/>
            <person name="Claudel C."/>
            <person name="Donnadieu C."/>
            <person name="Faraut T."/>
            <person name="Fievet G."/>
            <person name="Helmstetter N."/>
            <person name="King M."/>
            <person name="Knapp S.J."/>
            <person name="Lai Z."/>
            <person name="Le Paslier M.C."/>
            <person name="Lippi Y."/>
            <person name="Lorenzon L."/>
            <person name="Mandel J.R."/>
            <person name="Marage G."/>
            <person name="Marchand G."/>
            <person name="Marquand E."/>
            <person name="Bret-Mestries E."/>
            <person name="Morien E."/>
            <person name="Nambeesan S."/>
            <person name="Nguyen T."/>
            <person name="Pegot-Espagnet P."/>
            <person name="Pouilly N."/>
            <person name="Raftis F."/>
            <person name="Sallet E."/>
            <person name="Schiex T."/>
            <person name="Thomas J."/>
            <person name="Vandecasteele C."/>
            <person name="Vares D."/>
            <person name="Vear F."/>
            <person name="Vautrin S."/>
            <person name="Crespi M."/>
            <person name="Mangin B."/>
            <person name="Burke J.M."/>
            <person name="Salse J."/>
            <person name="Munos S."/>
            <person name="Vincourt P."/>
            <person name="Rieseberg L.H."/>
            <person name="Langlade N.B."/>
        </authorList>
    </citation>
    <scope>NUCLEOTIDE SEQUENCE</scope>
    <source>
        <tissue evidence="1">Leaves</tissue>
    </source>
</reference>
<accession>A0A9K3E6I3</accession>
<evidence type="ECO:0000313" key="1">
    <source>
        <dbReference type="EMBL" id="KAF5767895.1"/>
    </source>
</evidence>
<dbReference type="PANTHER" id="PTHR32278:SF135">
    <property type="entry name" value="F-BOX PROTEIN PP2-B12"/>
    <property type="match status" value="1"/>
</dbReference>
<dbReference type="EMBL" id="MNCJ02000329">
    <property type="protein sequence ID" value="KAF5767895.1"/>
    <property type="molecule type" value="Genomic_DNA"/>
</dbReference>
<evidence type="ECO:0000313" key="2">
    <source>
        <dbReference type="Proteomes" id="UP000215914"/>
    </source>
</evidence>
<sequence>MDPSSLEIFSNIAYQCLQKTYELRPTMARVVEELEIALEIQETYDVPMDYEEMMATAVPPLLYKSQEELNTLFSKGVLLNMGKTWFSLNKNGEHCEMISAAECLIPIASIYHKDPYSSEYNSRFKMGSYLAYNRKFKTRVRTQFLSPKTVYAVNLVFKFMKKNPTGEPPYVALEYKLAENTKSSIVQLADEREDGWLMAKLYELTSDSRNVDLEIVFESSKKYYSSVLVIEGIEFRPLEKA</sequence>
<dbReference type="Proteomes" id="UP000215914">
    <property type="component" value="Unassembled WGS sequence"/>
</dbReference>
<organism evidence="1 2">
    <name type="scientific">Helianthus annuus</name>
    <name type="common">Common sunflower</name>
    <dbReference type="NCBI Taxonomy" id="4232"/>
    <lineage>
        <taxon>Eukaryota</taxon>
        <taxon>Viridiplantae</taxon>
        <taxon>Streptophyta</taxon>
        <taxon>Embryophyta</taxon>
        <taxon>Tracheophyta</taxon>
        <taxon>Spermatophyta</taxon>
        <taxon>Magnoliopsida</taxon>
        <taxon>eudicotyledons</taxon>
        <taxon>Gunneridae</taxon>
        <taxon>Pentapetalae</taxon>
        <taxon>asterids</taxon>
        <taxon>campanulids</taxon>
        <taxon>Asterales</taxon>
        <taxon>Asteraceae</taxon>
        <taxon>Asteroideae</taxon>
        <taxon>Heliantheae alliance</taxon>
        <taxon>Heliantheae</taxon>
        <taxon>Helianthus</taxon>
    </lineage>
</organism>
<dbReference type="AlphaFoldDB" id="A0A9K3E6I3"/>
<dbReference type="InterPro" id="IPR025886">
    <property type="entry name" value="PP2-like"/>
</dbReference>
<dbReference type="Gramene" id="mRNA:HanXRQr2_Chr14g0630071">
    <property type="protein sequence ID" value="mRNA:HanXRQr2_Chr14g0630071"/>
    <property type="gene ID" value="HanXRQr2_Chr14g0630071"/>
</dbReference>
<keyword evidence="2" id="KW-1185">Reference proteome</keyword>
<proteinExistence type="predicted"/>
<gene>
    <name evidence="1" type="ORF">HanXRQr2_Chr14g0630071</name>
</gene>
<comment type="caution">
    <text evidence="1">The sequence shown here is derived from an EMBL/GenBank/DDBJ whole genome shotgun (WGS) entry which is preliminary data.</text>
</comment>
<name>A0A9K3E6I3_HELAN</name>
<reference evidence="1" key="2">
    <citation type="submission" date="2020-06" db="EMBL/GenBank/DDBJ databases">
        <title>Helianthus annuus Genome sequencing and assembly Release 2.</title>
        <authorList>
            <person name="Gouzy J."/>
            <person name="Langlade N."/>
            <person name="Munos S."/>
        </authorList>
    </citation>
    <scope>NUCLEOTIDE SEQUENCE</scope>
    <source>
        <tissue evidence="1">Leaves</tissue>
    </source>
</reference>
<dbReference type="Pfam" id="PF14299">
    <property type="entry name" value="PP2"/>
    <property type="match status" value="1"/>
</dbReference>
<protein>
    <submittedName>
        <fullName evidence="1">Phloem protein</fullName>
    </submittedName>
</protein>